<dbReference type="RefSeq" id="WP_136010852.1">
    <property type="nucleotide sequence ID" value="NZ_SRYZ01000036.1"/>
</dbReference>
<gene>
    <name evidence="2" type="ORF">E5355_13960</name>
</gene>
<keyword evidence="1" id="KW-0472">Membrane</keyword>
<keyword evidence="1" id="KW-1133">Transmembrane helix</keyword>
<proteinExistence type="predicted"/>
<keyword evidence="1" id="KW-0812">Transmembrane</keyword>
<dbReference type="EMBL" id="SRYZ01000036">
    <property type="protein sequence ID" value="TGY02158.1"/>
    <property type="molecule type" value="Genomic_DNA"/>
</dbReference>
<comment type="caution">
    <text evidence="2">The sequence shown here is derived from an EMBL/GenBank/DDBJ whole genome shotgun (WGS) entry which is preliminary data.</text>
</comment>
<name>A0A4S2AM51_9BACE</name>
<evidence type="ECO:0000313" key="3">
    <source>
        <dbReference type="Proteomes" id="UP000310532"/>
    </source>
</evidence>
<evidence type="ECO:0000256" key="1">
    <source>
        <dbReference type="SAM" id="Phobius"/>
    </source>
</evidence>
<accession>A0A4S2AM51</accession>
<sequence>MLENGDREIDDTIAETEVISNNASCLKMFFYLCMIIYAASSVLSIIGLDKRDFARKYAEKHGITFAEAEYYIFQEIGVFPIQYRKYEFRYQDGTDETVGYVVFGLTFITN</sequence>
<organism evidence="2 3">
    <name type="scientific">Bacteroides muris</name>
    <name type="common">ex Afrizal et al. 2022</name>
    <dbReference type="NCBI Taxonomy" id="2516960"/>
    <lineage>
        <taxon>Bacteria</taxon>
        <taxon>Pseudomonadati</taxon>
        <taxon>Bacteroidota</taxon>
        <taxon>Bacteroidia</taxon>
        <taxon>Bacteroidales</taxon>
        <taxon>Bacteroidaceae</taxon>
        <taxon>Bacteroides</taxon>
    </lineage>
</organism>
<evidence type="ECO:0000313" key="2">
    <source>
        <dbReference type="EMBL" id="TGY02158.1"/>
    </source>
</evidence>
<keyword evidence="3" id="KW-1185">Reference proteome</keyword>
<dbReference type="AlphaFoldDB" id="A0A4S2AM51"/>
<feature type="transmembrane region" description="Helical" evidence="1">
    <location>
        <begin position="28"/>
        <end position="48"/>
    </location>
</feature>
<protein>
    <submittedName>
        <fullName evidence="2">Uncharacterized protein</fullName>
    </submittedName>
</protein>
<reference evidence="2 3" key="1">
    <citation type="submission" date="2019-04" db="EMBL/GenBank/DDBJ databases">
        <title>Microbes associate with the intestines of laboratory mice.</title>
        <authorList>
            <person name="Navarre W."/>
            <person name="Wong E."/>
            <person name="Huang K."/>
            <person name="Tropini C."/>
            <person name="Ng K."/>
            <person name="Yu B."/>
        </authorList>
    </citation>
    <scope>NUCLEOTIDE SEQUENCE [LARGE SCALE GENOMIC DNA]</scope>
    <source>
        <strain evidence="2 3">NM69_E16B</strain>
    </source>
</reference>
<dbReference type="Proteomes" id="UP000310532">
    <property type="component" value="Unassembled WGS sequence"/>
</dbReference>